<dbReference type="EMBL" id="VIFY01000048">
    <property type="protein sequence ID" value="TQB73284.1"/>
    <property type="molecule type" value="Genomic_DNA"/>
</dbReference>
<evidence type="ECO:0000313" key="4">
    <source>
        <dbReference type="Proteomes" id="UP000319663"/>
    </source>
</evidence>
<dbReference type="STRING" id="5098.A0A507QYT4"/>
<name>A0A507QYT4_MONPU</name>
<dbReference type="GO" id="GO:0008270">
    <property type="term" value="F:zinc ion binding"/>
    <property type="evidence" value="ECO:0007669"/>
    <property type="project" value="UniProtKB-KW"/>
</dbReference>
<dbReference type="SUPFAM" id="SSF57667">
    <property type="entry name" value="beta-beta-alpha zinc fingers"/>
    <property type="match status" value="1"/>
</dbReference>
<evidence type="ECO:0000259" key="2">
    <source>
        <dbReference type="PROSITE" id="PS50157"/>
    </source>
</evidence>
<keyword evidence="4" id="KW-1185">Reference proteome</keyword>
<proteinExistence type="predicted"/>
<dbReference type="Proteomes" id="UP000319663">
    <property type="component" value="Unassembled WGS sequence"/>
</dbReference>
<reference evidence="3 4" key="1">
    <citation type="submission" date="2019-06" db="EMBL/GenBank/DDBJ databases">
        <title>Wine fermentation using esterase from Monascus purpureus.</title>
        <authorList>
            <person name="Geng C."/>
            <person name="Zhang Y."/>
        </authorList>
    </citation>
    <scope>NUCLEOTIDE SEQUENCE [LARGE SCALE GENOMIC DNA]</scope>
    <source>
        <strain evidence="3">HQ1</strain>
    </source>
</reference>
<dbReference type="Pfam" id="PF00096">
    <property type="entry name" value="zf-C2H2"/>
    <property type="match status" value="1"/>
</dbReference>
<keyword evidence="1" id="KW-0863">Zinc-finger</keyword>
<dbReference type="AlphaFoldDB" id="A0A507QYT4"/>
<dbReference type="PROSITE" id="PS00028">
    <property type="entry name" value="ZINC_FINGER_C2H2_1"/>
    <property type="match status" value="1"/>
</dbReference>
<accession>A0A507QYT4</accession>
<dbReference type="SMART" id="SM00355">
    <property type="entry name" value="ZnF_C2H2"/>
    <property type="match status" value="2"/>
</dbReference>
<dbReference type="InterPro" id="IPR013087">
    <property type="entry name" value="Znf_C2H2_type"/>
</dbReference>
<dbReference type="Gene3D" id="3.30.160.60">
    <property type="entry name" value="Classic Zinc Finger"/>
    <property type="match status" value="1"/>
</dbReference>
<sequence length="208" mass="23356">MEPSYSTSSQGSMQSAFSYVDSYPMPTGPLDIPRTQPAFDSYFETMTLSPYTQSLPDQLLYDDRLGFVPNPQVPTPSLLEEHWDPLFDVKTPMNLNCRLPFVPAYPPEPVLSPVAAVPDPPPAPQRPDKPNACPSCGNTFTRSADLKRHYTSVHYPTYRDCPIENCSRKGSNGFPRQDHLNEHLRSCHHVPLPKRGRVSKNCVSKRAI</sequence>
<dbReference type="InterPro" id="IPR036236">
    <property type="entry name" value="Znf_C2H2_sf"/>
</dbReference>
<dbReference type="PROSITE" id="PS50157">
    <property type="entry name" value="ZINC_FINGER_C2H2_2"/>
    <property type="match status" value="1"/>
</dbReference>
<feature type="domain" description="C2H2-type" evidence="2">
    <location>
        <begin position="131"/>
        <end position="154"/>
    </location>
</feature>
<evidence type="ECO:0000313" key="3">
    <source>
        <dbReference type="EMBL" id="TQB73284.1"/>
    </source>
</evidence>
<keyword evidence="1" id="KW-0479">Metal-binding</keyword>
<keyword evidence="1" id="KW-0862">Zinc</keyword>
<gene>
    <name evidence="3" type="ORF">MPDQ_006029</name>
</gene>
<organism evidence="3 4">
    <name type="scientific">Monascus purpureus</name>
    <name type="common">Red mold</name>
    <name type="synonym">Monascus anka</name>
    <dbReference type="NCBI Taxonomy" id="5098"/>
    <lineage>
        <taxon>Eukaryota</taxon>
        <taxon>Fungi</taxon>
        <taxon>Dikarya</taxon>
        <taxon>Ascomycota</taxon>
        <taxon>Pezizomycotina</taxon>
        <taxon>Eurotiomycetes</taxon>
        <taxon>Eurotiomycetidae</taxon>
        <taxon>Eurotiales</taxon>
        <taxon>Aspergillaceae</taxon>
        <taxon>Monascus</taxon>
    </lineage>
</organism>
<comment type="caution">
    <text evidence="3">The sequence shown here is derived from an EMBL/GenBank/DDBJ whole genome shotgun (WGS) entry which is preliminary data.</text>
</comment>
<protein>
    <recommendedName>
        <fullName evidence="2">C2H2-type domain-containing protein</fullName>
    </recommendedName>
</protein>
<evidence type="ECO:0000256" key="1">
    <source>
        <dbReference type="PROSITE-ProRule" id="PRU00042"/>
    </source>
</evidence>